<keyword evidence="1" id="KW-0472">Membrane</keyword>
<organism evidence="2">
    <name type="scientific">Trypanosoma congolense (strain IL3000)</name>
    <dbReference type="NCBI Taxonomy" id="1068625"/>
    <lineage>
        <taxon>Eukaryota</taxon>
        <taxon>Discoba</taxon>
        <taxon>Euglenozoa</taxon>
        <taxon>Kinetoplastea</taxon>
        <taxon>Metakinetoplastina</taxon>
        <taxon>Trypanosomatida</taxon>
        <taxon>Trypanosomatidae</taxon>
        <taxon>Trypanosoma</taxon>
        <taxon>Nannomonas</taxon>
    </lineage>
</organism>
<feature type="transmembrane region" description="Helical" evidence="1">
    <location>
        <begin position="30"/>
        <end position="49"/>
    </location>
</feature>
<gene>
    <name evidence="2" type="ORF">TCIL3000_4_2540</name>
</gene>
<protein>
    <submittedName>
        <fullName evidence="2">Uncharacterized protein</fullName>
    </submittedName>
</protein>
<evidence type="ECO:0000313" key="2">
    <source>
        <dbReference type="EMBL" id="CCC90163.1"/>
    </source>
</evidence>
<sequence>MTKCEKTPRNNKEQGGIHSRLEQLLHNYKFGIPTISVLCAWCGCDTLVFRTPGFFPSCPQPFLFTFVTHFTLHILTFLFLFLCKKKKHTHTDLKTVTYTYPGELLRYSQVPSPASLLS</sequence>
<proteinExistence type="predicted"/>
<dbReference type="AlphaFoldDB" id="G0ULA8"/>
<reference evidence="2" key="1">
    <citation type="journal article" date="2012" name="Proc. Natl. Acad. Sci. U.S.A.">
        <title>Antigenic diversity is generated by distinct evolutionary mechanisms in African trypanosome species.</title>
        <authorList>
            <person name="Jackson A.P."/>
            <person name="Berry A."/>
            <person name="Aslett M."/>
            <person name="Allison H.C."/>
            <person name="Burton P."/>
            <person name="Vavrova-Anderson J."/>
            <person name="Brown R."/>
            <person name="Browne H."/>
            <person name="Corton N."/>
            <person name="Hauser H."/>
            <person name="Gamble J."/>
            <person name="Gilderthorp R."/>
            <person name="Marcello L."/>
            <person name="McQuillan J."/>
            <person name="Otto T.D."/>
            <person name="Quail M.A."/>
            <person name="Sanders M.J."/>
            <person name="van Tonder A."/>
            <person name="Ginger M.L."/>
            <person name="Field M.C."/>
            <person name="Barry J.D."/>
            <person name="Hertz-Fowler C."/>
            <person name="Berriman M."/>
        </authorList>
    </citation>
    <scope>NUCLEOTIDE SEQUENCE</scope>
    <source>
        <strain evidence="2">IL3000</strain>
    </source>
</reference>
<evidence type="ECO:0000256" key="1">
    <source>
        <dbReference type="SAM" id="Phobius"/>
    </source>
</evidence>
<keyword evidence="1" id="KW-0812">Transmembrane</keyword>
<feature type="transmembrane region" description="Helical" evidence="1">
    <location>
        <begin position="61"/>
        <end position="83"/>
    </location>
</feature>
<keyword evidence="1" id="KW-1133">Transmembrane helix</keyword>
<dbReference type="EMBL" id="HE575317">
    <property type="protein sequence ID" value="CCC90163.1"/>
    <property type="molecule type" value="Genomic_DNA"/>
</dbReference>
<accession>G0ULA8</accession>
<name>G0ULA8_TRYCI</name>